<feature type="compositionally biased region" description="Low complexity" evidence="8">
    <location>
        <begin position="644"/>
        <end position="659"/>
    </location>
</feature>
<accession>A0A2T9YNY8</accession>
<feature type="domain" description="Post-SET" evidence="10">
    <location>
        <begin position="731"/>
        <end position="747"/>
    </location>
</feature>
<proteinExistence type="predicted"/>
<dbReference type="Pfam" id="PF05033">
    <property type="entry name" value="Pre-SET"/>
    <property type="match status" value="1"/>
</dbReference>
<evidence type="ECO:0000259" key="9">
    <source>
        <dbReference type="PROSITE" id="PS50280"/>
    </source>
</evidence>
<dbReference type="InterPro" id="IPR001214">
    <property type="entry name" value="SET_dom"/>
</dbReference>
<keyword evidence="12" id="KW-1185">Reference proteome</keyword>
<feature type="compositionally biased region" description="Polar residues" evidence="8">
    <location>
        <begin position="661"/>
        <end position="678"/>
    </location>
</feature>
<feature type="compositionally biased region" description="Low complexity" evidence="8">
    <location>
        <begin position="680"/>
        <end position="691"/>
    </location>
</feature>
<feature type="region of interest" description="Disordered" evidence="8">
    <location>
        <begin position="47"/>
        <end position="66"/>
    </location>
</feature>
<dbReference type="InterPro" id="IPR003616">
    <property type="entry name" value="Post-SET_dom"/>
</dbReference>
<dbReference type="InterPro" id="IPR007728">
    <property type="entry name" value="Pre-SET_dom"/>
</dbReference>
<keyword evidence="4" id="KW-0808">Transferase</keyword>
<comment type="caution">
    <text evidence="11">The sequence shown here is derived from an EMBL/GenBank/DDBJ whole genome shotgun (WGS) entry which is preliminary data.</text>
</comment>
<dbReference type="GO" id="GO:0005634">
    <property type="term" value="C:nucleus"/>
    <property type="evidence" value="ECO:0007669"/>
    <property type="project" value="InterPro"/>
</dbReference>
<comment type="subcellular location">
    <subcellularLocation>
        <location evidence="1">Chromosome</location>
    </subcellularLocation>
</comment>
<sequence length="749" mass="84548">MNKSNDPSNTTYKFGFPQDDKKEYSYTEQFRFALSHLKENSLQQVLTTKPNPINKRASKKSNSKPNLTKKMNIKINTHAVISNEIFFQLYDYEVNRHYFEPIHSIKDFSLVFAYINSLGDASKKFFCRQIKAYYGLAYSRKHLHLFLDKHQPSLTDQLWDHKVKAKNFKNILDRKSTALDACGSCAFTSGNNSDFSVSDSLNLSSTKRKNQFSLQNGVLSSNFSNPDMLKSFNSSSSIDFIKSNKKIKPTADCLDSNQNYTDINSLDLVSVLYNNDFLSDENTFNSNQSAKNTKLLNYLSNKYIVKPTIPNSLPLSVSSNLRMFQSLVKNFKGPPISVVNIIDDVPPPFDFEFINESRYAVDVPRPQQLMVKPCVCETVILSANDNFNLFNESNRASNSLSNPINENKHYTTSSIFSGHSKESFKKIISLGCKPSLSKNGETTHMCTHDPDTGCPYNSSGLLQLPEKNAIYECNWMCMCGPKCYNRLIQRGPQISLQIFRTLKKGWGVRTIQTLQRGQFVAEYVGEIITYAEAERRGKQNDKLGSTYLFDLDFETPEDVNPEFTIDAEKCGNITHFFNHSCNPNLQIRAAYINHCDSRLHQLAFFTKDRIPAGTELTFDYNPSAPFPGDKGYININETSTPGVGFSSFRSPNRSSRPGPVVNTSTPNKTIGSPNSDQRSSGESSGFDCSSSVQPPNDLINQSNNFKNEQELFNSHTVTPKKNNTLAPYIHKGYKCYCGAPRCRGFVFLS</sequence>
<keyword evidence="2" id="KW-0158">Chromosome</keyword>
<dbReference type="GO" id="GO:0008270">
    <property type="term" value="F:zinc ion binding"/>
    <property type="evidence" value="ECO:0007669"/>
    <property type="project" value="InterPro"/>
</dbReference>
<keyword evidence="3" id="KW-0489">Methyltransferase</keyword>
<dbReference type="Gene3D" id="2.170.270.10">
    <property type="entry name" value="SET domain"/>
    <property type="match status" value="1"/>
</dbReference>
<evidence type="ECO:0000256" key="4">
    <source>
        <dbReference type="ARBA" id="ARBA00022679"/>
    </source>
</evidence>
<evidence type="ECO:0008006" key="13">
    <source>
        <dbReference type="Google" id="ProtNLM"/>
    </source>
</evidence>
<dbReference type="SMART" id="SM00317">
    <property type="entry name" value="SET"/>
    <property type="match status" value="1"/>
</dbReference>
<dbReference type="InterPro" id="IPR046341">
    <property type="entry name" value="SET_dom_sf"/>
</dbReference>
<dbReference type="GO" id="GO:0032259">
    <property type="term" value="P:methylation"/>
    <property type="evidence" value="ECO:0007669"/>
    <property type="project" value="UniProtKB-KW"/>
</dbReference>
<keyword evidence="5" id="KW-0949">S-adenosyl-L-methionine</keyword>
<feature type="region of interest" description="Disordered" evidence="8">
    <location>
        <begin position="643"/>
        <end position="702"/>
    </location>
</feature>
<gene>
    <name evidence="11" type="ORF">BB561_002861</name>
</gene>
<dbReference type="GO" id="GO:0005694">
    <property type="term" value="C:chromosome"/>
    <property type="evidence" value="ECO:0007669"/>
    <property type="project" value="UniProtKB-SubCell"/>
</dbReference>
<dbReference type="PANTHER" id="PTHR46223">
    <property type="entry name" value="HISTONE-LYSINE N-METHYLTRANSFERASE SUV39H"/>
    <property type="match status" value="1"/>
</dbReference>
<dbReference type="Pfam" id="PF00856">
    <property type="entry name" value="SET"/>
    <property type="match status" value="1"/>
</dbReference>
<evidence type="ECO:0000256" key="5">
    <source>
        <dbReference type="ARBA" id="ARBA00022691"/>
    </source>
</evidence>
<evidence type="ECO:0000313" key="12">
    <source>
        <dbReference type="Proteomes" id="UP000245383"/>
    </source>
</evidence>
<dbReference type="EMBL" id="MBFR01000104">
    <property type="protein sequence ID" value="PVU94029.1"/>
    <property type="molecule type" value="Genomic_DNA"/>
</dbReference>
<keyword evidence="6" id="KW-0479">Metal-binding</keyword>
<keyword evidence="7" id="KW-0862">Zinc</keyword>
<dbReference type="PROSITE" id="PS50280">
    <property type="entry name" value="SET"/>
    <property type="match status" value="1"/>
</dbReference>
<evidence type="ECO:0000313" key="11">
    <source>
        <dbReference type="EMBL" id="PVU94029.1"/>
    </source>
</evidence>
<dbReference type="InterPro" id="IPR050973">
    <property type="entry name" value="H3K9_Histone-Lys_N-MTase"/>
</dbReference>
<feature type="domain" description="SET" evidence="9">
    <location>
        <begin position="494"/>
        <end position="621"/>
    </location>
</feature>
<reference evidence="11 12" key="1">
    <citation type="journal article" date="2018" name="MBio">
        <title>Comparative Genomics Reveals the Core Gene Toolbox for the Fungus-Insect Symbiosis.</title>
        <authorList>
            <person name="Wang Y."/>
            <person name="Stata M."/>
            <person name="Wang W."/>
            <person name="Stajich J.E."/>
            <person name="White M.M."/>
            <person name="Moncalvo J.M."/>
        </authorList>
    </citation>
    <scope>NUCLEOTIDE SEQUENCE [LARGE SCALE GENOMIC DNA]</scope>
    <source>
        <strain evidence="11 12">SWE-8-4</strain>
    </source>
</reference>
<protein>
    <recommendedName>
        <fullName evidence="13">Histone-lysine N-methyltransferase</fullName>
    </recommendedName>
</protein>
<organism evidence="11 12">
    <name type="scientific">Smittium simulii</name>
    <dbReference type="NCBI Taxonomy" id="133385"/>
    <lineage>
        <taxon>Eukaryota</taxon>
        <taxon>Fungi</taxon>
        <taxon>Fungi incertae sedis</taxon>
        <taxon>Zoopagomycota</taxon>
        <taxon>Kickxellomycotina</taxon>
        <taxon>Harpellomycetes</taxon>
        <taxon>Harpellales</taxon>
        <taxon>Legeriomycetaceae</taxon>
        <taxon>Smittium</taxon>
    </lineage>
</organism>
<evidence type="ECO:0000256" key="2">
    <source>
        <dbReference type="ARBA" id="ARBA00022454"/>
    </source>
</evidence>
<dbReference type="PANTHER" id="PTHR46223:SF3">
    <property type="entry name" value="HISTONE-LYSINE N-METHYLTRANSFERASE SET-23"/>
    <property type="match status" value="1"/>
</dbReference>
<dbReference type="PROSITE" id="PS50868">
    <property type="entry name" value="POST_SET"/>
    <property type="match status" value="1"/>
</dbReference>
<evidence type="ECO:0000259" key="10">
    <source>
        <dbReference type="PROSITE" id="PS50868"/>
    </source>
</evidence>
<evidence type="ECO:0000256" key="3">
    <source>
        <dbReference type="ARBA" id="ARBA00022603"/>
    </source>
</evidence>
<name>A0A2T9YNY8_9FUNG</name>
<dbReference type="Proteomes" id="UP000245383">
    <property type="component" value="Unassembled WGS sequence"/>
</dbReference>
<evidence type="ECO:0000256" key="6">
    <source>
        <dbReference type="ARBA" id="ARBA00022723"/>
    </source>
</evidence>
<dbReference type="SUPFAM" id="SSF82199">
    <property type="entry name" value="SET domain"/>
    <property type="match status" value="1"/>
</dbReference>
<dbReference type="OrthoDB" id="308383at2759"/>
<dbReference type="AlphaFoldDB" id="A0A2T9YNY8"/>
<dbReference type="GO" id="GO:0042054">
    <property type="term" value="F:histone methyltransferase activity"/>
    <property type="evidence" value="ECO:0007669"/>
    <property type="project" value="InterPro"/>
</dbReference>
<feature type="compositionally biased region" description="Polar residues" evidence="8">
    <location>
        <begin position="692"/>
        <end position="702"/>
    </location>
</feature>
<evidence type="ECO:0000256" key="8">
    <source>
        <dbReference type="SAM" id="MobiDB-lite"/>
    </source>
</evidence>
<dbReference type="STRING" id="133385.A0A2T9YNY8"/>
<evidence type="ECO:0000256" key="1">
    <source>
        <dbReference type="ARBA" id="ARBA00004286"/>
    </source>
</evidence>
<evidence type="ECO:0000256" key="7">
    <source>
        <dbReference type="ARBA" id="ARBA00022833"/>
    </source>
</evidence>